<dbReference type="Proteomes" id="UP000533429">
    <property type="component" value="Unassembled WGS sequence"/>
</dbReference>
<dbReference type="PROSITE" id="PS50800">
    <property type="entry name" value="SAP"/>
    <property type="match status" value="1"/>
</dbReference>
<dbReference type="InterPro" id="IPR003034">
    <property type="entry name" value="SAP_dom"/>
</dbReference>
<accession>A0A850R6C8</accession>
<dbReference type="InterPro" id="IPR011604">
    <property type="entry name" value="PDDEXK-like_dom_sf"/>
</dbReference>
<reference evidence="2 3" key="1">
    <citation type="submission" date="2020-06" db="EMBL/GenBank/DDBJ databases">
        <title>Photobacterium damselae subsp. damselae comparative genomics.</title>
        <authorList>
            <person name="Osorio C.R."/>
        </authorList>
    </citation>
    <scope>NUCLEOTIDE SEQUENCE [LARGE SCALE GENOMIC DNA]</scope>
    <source>
        <strain evidence="2 3">TW250/03</strain>
    </source>
</reference>
<name>A0A850R6C8_PHODD</name>
<organism evidence="2 3">
    <name type="scientific">Photobacterium damselae subsp. damselae</name>
    <name type="common">Listonella damsela</name>
    <dbReference type="NCBI Taxonomy" id="85581"/>
    <lineage>
        <taxon>Bacteria</taxon>
        <taxon>Pseudomonadati</taxon>
        <taxon>Pseudomonadota</taxon>
        <taxon>Gammaproteobacteria</taxon>
        <taxon>Vibrionales</taxon>
        <taxon>Vibrionaceae</taxon>
        <taxon>Photobacterium</taxon>
    </lineage>
</organism>
<proteinExistence type="predicted"/>
<protein>
    <submittedName>
        <fullName evidence="2">PD-(D/E)XK nuclease-like domain-containing protein</fullName>
    </submittedName>
</protein>
<feature type="domain" description="SAP" evidence="1">
    <location>
        <begin position="183"/>
        <end position="217"/>
    </location>
</feature>
<evidence type="ECO:0000313" key="3">
    <source>
        <dbReference type="Proteomes" id="UP000533429"/>
    </source>
</evidence>
<sequence>MTFNMGGFFTDDSWTPSTIIQQDPTLPVSASLKKVESAKTSNQTDTKGESLSSLIQDALSPYKKANIEEINQRTSFTVTAGYDDQGNPNFKDANGELIPGIYTDIPNDVYHSLPAISSSMIKKFLISPAHYYRAYVDPVNRHRTSKALERTFDAGTYAHELTLEPQGFYDHYYRELSQAENPELLSTLEELKSLCKDNNLKVSGTKQVLIDRLLEADPTFGNRIFDVVKKQNDEKNVGKKGIDPVVWDDAHRSCHAVRKNEWADKLLSDGIAELSVIARCPETGRMLKVRFDWLSYNGVPVDVKTSRTVNPQKFIYQFADLKYDVQAYMYSFVGRLAGIPIPRCTFPFVSVEYNEADICEVFEMSDEDFRIAGTNYHRAINELVDCIENDDWYGYTRGTASTIITLPKRGRV</sequence>
<dbReference type="Pfam" id="PF12684">
    <property type="entry name" value="DUF3799"/>
    <property type="match status" value="1"/>
</dbReference>
<evidence type="ECO:0000313" key="2">
    <source>
        <dbReference type="EMBL" id="NVP02461.1"/>
    </source>
</evidence>
<dbReference type="EMBL" id="JABXOR010001260">
    <property type="protein sequence ID" value="NVP02461.1"/>
    <property type="molecule type" value="Genomic_DNA"/>
</dbReference>
<dbReference type="SUPFAM" id="SSF68906">
    <property type="entry name" value="SAP domain"/>
    <property type="match status" value="1"/>
</dbReference>
<dbReference type="Gene3D" id="3.90.320.10">
    <property type="match status" value="1"/>
</dbReference>
<dbReference type="AlphaFoldDB" id="A0A850R6C8"/>
<comment type="caution">
    <text evidence="2">The sequence shown here is derived from an EMBL/GenBank/DDBJ whole genome shotgun (WGS) entry which is preliminary data.</text>
</comment>
<dbReference type="SMART" id="SM00513">
    <property type="entry name" value="SAP"/>
    <property type="match status" value="1"/>
</dbReference>
<dbReference type="InterPro" id="IPR036361">
    <property type="entry name" value="SAP_dom_sf"/>
</dbReference>
<gene>
    <name evidence="2" type="ORF">HWA77_19800</name>
</gene>
<evidence type="ECO:0000259" key="1">
    <source>
        <dbReference type="PROSITE" id="PS50800"/>
    </source>
</evidence>
<dbReference type="Gene3D" id="1.10.720.30">
    <property type="entry name" value="SAP domain"/>
    <property type="match status" value="1"/>
</dbReference>
<dbReference type="InterPro" id="IPR024432">
    <property type="entry name" value="Put_RecE_PDDEXK-like_dom"/>
</dbReference>